<keyword evidence="3" id="KW-1185">Reference proteome</keyword>
<dbReference type="EMBL" id="BAABIK010000005">
    <property type="protein sequence ID" value="GAA4933678.1"/>
    <property type="molecule type" value="Genomic_DNA"/>
</dbReference>
<comment type="caution">
    <text evidence="2">The sequence shown here is derived from an EMBL/GenBank/DDBJ whole genome shotgun (WGS) entry which is preliminary data.</text>
</comment>
<dbReference type="SUPFAM" id="SSF142433">
    <property type="entry name" value="CinA-like"/>
    <property type="match status" value="1"/>
</dbReference>
<reference evidence="3" key="1">
    <citation type="journal article" date="2019" name="Int. J. Syst. Evol. Microbiol.">
        <title>The Global Catalogue of Microorganisms (GCM) 10K type strain sequencing project: providing services to taxonomists for standard genome sequencing and annotation.</title>
        <authorList>
            <consortium name="The Broad Institute Genomics Platform"/>
            <consortium name="The Broad Institute Genome Sequencing Center for Infectious Disease"/>
            <person name="Wu L."/>
            <person name="Ma J."/>
        </authorList>
    </citation>
    <scope>NUCLEOTIDE SEQUENCE [LARGE SCALE GENOMIC DNA]</scope>
    <source>
        <strain evidence="3">JCM 18123</strain>
    </source>
</reference>
<evidence type="ECO:0000313" key="3">
    <source>
        <dbReference type="Proteomes" id="UP001499993"/>
    </source>
</evidence>
<accession>A0ABP9G987</accession>
<dbReference type="Gene3D" id="3.90.950.20">
    <property type="entry name" value="CinA-like"/>
    <property type="match status" value="1"/>
</dbReference>
<dbReference type="NCBIfam" id="TIGR00199">
    <property type="entry name" value="PncC_domain"/>
    <property type="match status" value="1"/>
</dbReference>
<evidence type="ECO:0000259" key="1">
    <source>
        <dbReference type="Pfam" id="PF02464"/>
    </source>
</evidence>
<name>A0ABP9G987_9ACTN</name>
<feature type="domain" description="CinA C-terminal" evidence="1">
    <location>
        <begin position="19"/>
        <end position="165"/>
    </location>
</feature>
<evidence type="ECO:0000313" key="2">
    <source>
        <dbReference type="EMBL" id="GAA4933678.1"/>
    </source>
</evidence>
<sequence>MSAGGPAPRPALPGAEPAAAALRALEAAGATLATAESLTGGLIGAALTGVAGASAVYRGGVVAYATDLKAGMLGVPRDLLRDRGAVDPGVARAMAEGARDRLSADFGLAVTGVAGPDPQDGHAPGTVYAAVCGPGGHCRVSEFSLTGDRAAVRTGTTEQALLLLGAEVAAITGR</sequence>
<dbReference type="RefSeq" id="WP_345555815.1">
    <property type="nucleotide sequence ID" value="NZ_BAABIK010000005.1"/>
</dbReference>
<protein>
    <submittedName>
        <fullName evidence="2">CinA family protein</fullName>
    </submittedName>
</protein>
<organism evidence="2 3">
    <name type="scientific">Streptomonospora halophila</name>
    <dbReference type="NCBI Taxonomy" id="427369"/>
    <lineage>
        <taxon>Bacteria</taxon>
        <taxon>Bacillati</taxon>
        <taxon>Actinomycetota</taxon>
        <taxon>Actinomycetes</taxon>
        <taxon>Streptosporangiales</taxon>
        <taxon>Nocardiopsidaceae</taxon>
        <taxon>Streptomonospora</taxon>
    </lineage>
</organism>
<gene>
    <name evidence="2" type="ORF">GCM10023224_12590</name>
</gene>
<proteinExistence type="predicted"/>
<dbReference type="InterPro" id="IPR008136">
    <property type="entry name" value="CinA_C"/>
</dbReference>
<dbReference type="InterPro" id="IPR036653">
    <property type="entry name" value="CinA-like_C"/>
</dbReference>
<dbReference type="Pfam" id="PF02464">
    <property type="entry name" value="CinA"/>
    <property type="match status" value="1"/>
</dbReference>
<dbReference type="Proteomes" id="UP001499993">
    <property type="component" value="Unassembled WGS sequence"/>
</dbReference>